<dbReference type="STRING" id="1117702.AQZ52_01825"/>
<evidence type="ECO:0000313" key="3">
    <source>
        <dbReference type="Proteomes" id="UP000058012"/>
    </source>
</evidence>
<organism evidence="2 3">
    <name type="scientific">Novosphingobium fuchskuhlense</name>
    <dbReference type="NCBI Taxonomy" id="1117702"/>
    <lineage>
        <taxon>Bacteria</taxon>
        <taxon>Pseudomonadati</taxon>
        <taxon>Pseudomonadota</taxon>
        <taxon>Alphaproteobacteria</taxon>
        <taxon>Sphingomonadales</taxon>
        <taxon>Sphingomonadaceae</taxon>
        <taxon>Novosphingobium</taxon>
    </lineage>
</organism>
<accession>A0A124JWV6</accession>
<gene>
    <name evidence="2" type="ORF">AQZ52_01825</name>
</gene>
<evidence type="ECO:0000256" key="1">
    <source>
        <dbReference type="SAM" id="Phobius"/>
    </source>
</evidence>
<proteinExistence type="predicted"/>
<feature type="transmembrane region" description="Helical" evidence="1">
    <location>
        <begin position="95"/>
        <end position="118"/>
    </location>
</feature>
<protein>
    <recommendedName>
        <fullName evidence="4">Glycerophosphoryl diester phosphodiesterase membrane domain-containing protein</fullName>
    </recommendedName>
</protein>
<comment type="caution">
    <text evidence="2">The sequence shown here is derived from an EMBL/GenBank/DDBJ whole genome shotgun (WGS) entry which is preliminary data.</text>
</comment>
<evidence type="ECO:0000313" key="2">
    <source>
        <dbReference type="EMBL" id="KUR73728.1"/>
    </source>
</evidence>
<keyword evidence="3" id="KW-1185">Reference proteome</keyword>
<sequence>MARTWRSAGIFLLLVQMVNYAASFALIATLGVSATFSHNIAGSISLISGVVFGFLALYLLTMAAGMAGVTGALLKADRGEDVTVGDSVTAAAQMTLPVLGLTILWFIGVYLGFILLIVPGCMLLAAWSVSVPALVAEEAGVFGAFARSRTLTKGFRFKIFLALLLAIVAMYLGFAALAFLWADALSNAGFYGAIALLVGIVAATILTLLTIQALLVAIYGELIDLKGDRVMDVFN</sequence>
<reference evidence="2 3" key="1">
    <citation type="submission" date="2015-10" db="EMBL/GenBank/DDBJ databases">
        <title>Draft genome sequence of Novosphingobium fuchskuhlense DSM 25065 isolated from a surface water sample of the southwest basin of Lake Grosse Fuchskuhle.</title>
        <authorList>
            <person name="Ruckert C."/>
            <person name="Winkler A."/>
            <person name="Glaeser J."/>
            <person name="Grossart H.-P."/>
            <person name="Kalinowski J."/>
            <person name="Glaeser S."/>
        </authorList>
    </citation>
    <scope>NUCLEOTIDE SEQUENCE [LARGE SCALE GENOMIC DNA]</scope>
    <source>
        <strain evidence="2 3">FNE08-7</strain>
    </source>
</reference>
<dbReference type="AlphaFoldDB" id="A0A124JWV6"/>
<name>A0A124JWV6_9SPHN</name>
<feature type="transmembrane region" description="Helical" evidence="1">
    <location>
        <begin position="188"/>
        <end position="219"/>
    </location>
</feature>
<keyword evidence="1" id="KW-1133">Transmembrane helix</keyword>
<feature type="transmembrane region" description="Helical" evidence="1">
    <location>
        <begin position="159"/>
        <end position="182"/>
    </location>
</feature>
<dbReference type="EMBL" id="LLZS01000001">
    <property type="protein sequence ID" value="KUR73728.1"/>
    <property type="molecule type" value="Genomic_DNA"/>
</dbReference>
<feature type="transmembrane region" description="Helical" evidence="1">
    <location>
        <begin position="124"/>
        <end position="147"/>
    </location>
</feature>
<feature type="transmembrane region" description="Helical" evidence="1">
    <location>
        <begin position="49"/>
        <end position="74"/>
    </location>
</feature>
<keyword evidence="1" id="KW-0472">Membrane</keyword>
<dbReference type="Proteomes" id="UP000058012">
    <property type="component" value="Unassembled WGS sequence"/>
</dbReference>
<keyword evidence="1" id="KW-0812">Transmembrane</keyword>
<evidence type="ECO:0008006" key="4">
    <source>
        <dbReference type="Google" id="ProtNLM"/>
    </source>
</evidence>